<evidence type="ECO:0000313" key="3">
    <source>
        <dbReference type="Proteomes" id="UP000515472"/>
    </source>
</evidence>
<keyword evidence="3" id="KW-1185">Reference proteome</keyword>
<gene>
    <name evidence="2" type="ORF">GEOBRER4_n1288</name>
</gene>
<accession>A0A6S6M492</accession>
<dbReference type="Proteomes" id="UP000515472">
    <property type="component" value="Chromosome"/>
</dbReference>
<dbReference type="SUPFAM" id="SSF141371">
    <property type="entry name" value="PilZ domain-like"/>
    <property type="match status" value="1"/>
</dbReference>
<dbReference type="AlphaFoldDB" id="A0A6S6M492"/>
<name>A0A6S6M492_9BACT</name>
<dbReference type="Pfam" id="PF07238">
    <property type="entry name" value="PilZ"/>
    <property type="match status" value="1"/>
</dbReference>
<protein>
    <submittedName>
        <fullName evidence="2">Type IV pilus assembly PilZ</fullName>
    </submittedName>
</protein>
<proteinExistence type="predicted"/>
<dbReference type="EMBL" id="AP023213">
    <property type="protein sequence ID" value="BCG46491.1"/>
    <property type="molecule type" value="Genomic_DNA"/>
</dbReference>
<dbReference type="KEGG" id="gbn:GEOBRER4_12410"/>
<feature type="domain" description="PilZ" evidence="1">
    <location>
        <begin position="4"/>
        <end position="99"/>
    </location>
</feature>
<dbReference type="RefSeq" id="WP_185244688.1">
    <property type="nucleotide sequence ID" value="NZ_AP023213.1"/>
</dbReference>
<dbReference type="Gene3D" id="2.40.10.220">
    <property type="entry name" value="predicted glycosyltransferase like domains"/>
    <property type="match status" value="1"/>
</dbReference>
<dbReference type="InterPro" id="IPR009875">
    <property type="entry name" value="PilZ_domain"/>
</dbReference>
<evidence type="ECO:0000259" key="1">
    <source>
        <dbReference type="Pfam" id="PF07238"/>
    </source>
</evidence>
<dbReference type="GO" id="GO:0035438">
    <property type="term" value="F:cyclic-di-GMP binding"/>
    <property type="evidence" value="ECO:0007669"/>
    <property type="project" value="InterPro"/>
</dbReference>
<evidence type="ECO:0000313" key="2">
    <source>
        <dbReference type="EMBL" id="BCG46491.1"/>
    </source>
</evidence>
<sequence length="128" mass="14223">MKDSRRFYRAPSSHSVEVLIRDDCHKGCLENVSLNGALLHLDDLSPLAVGEACVLQLQVDDAPLPPLRIDCEVVHGCERLVGVKFLGSAEEAERRIPSLIKLMSDTRQGGDEYLERIRGYLADYCGAR</sequence>
<reference evidence="2 3" key="1">
    <citation type="submission" date="2020-06" db="EMBL/GenBank/DDBJ databases">
        <title>Interaction of electrochemicaly active bacteria, Geobacter bremensis R4 on different carbon anode.</title>
        <authorList>
            <person name="Meng L."/>
            <person name="Yoshida N."/>
        </authorList>
    </citation>
    <scope>NUCLEOTIDE SEQUENCE [LARGE SCALE GENOMIC DNA]</scope>
    <source>
        <strain evidence="2 3">R4</strain>
    </source>
</reference>
<organism evidence="2 3">
    <name type="scientific">Citrifermentans bremense</name>
    <dbReference type="NCBI Taxonomy" id="60035"/>
    <lineage>
        <taxon>Bacteria</taxon>
        <taxon>Pseudomonadati</taxon>
        <taxon>Thermodesulfobacteriota</taxon>
        <taxon>Desulfuromonadia</taxon>
        <taxon>Geobacterales</taxon>
        <taxon>Geobacteraceae</taxon>
        <taxon>Citrifermentans</taxon>
    </lineage>
</organism>